<proteinExistence type="predicted"/>
<dbReference type="InterPro" id="IPR036768">
    <property type="entry name" value="PolIII_chi_sf"/>
</dbReference>
<organism evidence="1 2">
    <name type="scientific">Roseibium limicola</name>
    <dbReference type="NCBI Taxonomy" id="2816037"/>
    <lineage>
        <taxon>Bacteria</taxon>
        <taxon>Pseudomonadati</taxon>
        <taxon>Pseudomonadota</taxon>
        <taxon>Alphaproteobacteria</taxon>
        <taxon>Hyphomicrobiales</taxon>
        <taxon>Stappiaceae</taxon>
        <taxon>Roseibium</taxon>
    </lineage>
</organism>
<gene>
    <name evidence="1" type="ORF">J0X15_13195</name>
</gene>
<dbReference type="PANTHER" id="PTHR38767">
    <property type="entry name" value="DNA POLYMERASE III SUBUNIT CHI"/>
    <property type="match status" value="1"/>
</dbReference>
<dbReference type="GO" id="GO:0003677">
    <property type="term" value="F:DNA binding"/>
    <property type="evidence" value="ECO:0007669"/>
    <property type="project" value="InterPro"/>
</dbReference>
<evidence type="ECO:0000313" key="1">
    <source>
        <dbReference type="EMBL" id="MBO0346182.1"/>
    </source>
</evidence>
<dbReference type="RefSeq" id="WP_206941553.1">
    <property type="nucleotide sequence ID" value="NZ_JAFLNF010000005.1"/>
</dbReference>
<dbReference type="Proteomes" id="UP000664779">
    <property type="component" value="Unassembled WGS sequence"/>
</dbReference>
<protein>
    <submittedName>
        <fullName evidence="1">DNA polymerase III subunit chi</fullName>
    </submittedName>
</protein>
<name>A0A939EPF7_9HYPH</name>
<accession>A0A939EPF7</accession>
<keyword evidence="2" id="KW-1185">Reference proteome</keyword>
<dbReference type="GO" id="GO:0003887">
    <property type="term" value="F:DNA-directed DNA polymerase activity"/>
    <property type="evidence" value="ECO:0007669"/>
    <property type="project" value="InterPro"/>
</dbReference>
<reference evidence="1" key="1">
    <citation type="submission" date="2021-03" db="EMBL/GenBank/DDBJ databases">
        <title>Roseibium sp. CAU 1637 isolated from Incheon.</title>
        <authorList>
            <person name="Kim W."/>
        </authorList>
    </citation>
    <scope>NUCLEOTIDE SEQUENCE</scope>
    <source>
        <strain evidence="1">CAU 1637</strain>
    </source>
</reference>
<dbReference type="NCBIfam" id="NF004347">
    <property type="entry name" value="PRK05728.1-4"/>
    <property type="match status" value="1"/>
</dbReference>
<dbReference type="Gene3D" id="3.40.50.10110">
    <property type="entry name" value="DNA polymerase III subunit chi"/>
    <property type="match status" value="1"/>
</dbReference>
<dbReference type="InterPro" id="IPR007459">
    <property type="entry name" value="DNA_pol3_chi"/>
</dbReference>
<dbReference type="GO" id="GO:0006260">
    <property type="term" value="P:DNA replication"/>
    <property type="evidence" value="ECO:0007669"/>
    <property type="project" value="InterPro"/>
</dbReference>
<comment type="caution">
    <text evidence="1">The sequence shown here is derived from an EMBL/GenBank/DDBJ whole genome shotgun (WGS) entry which is preliminary data.</text>
</comment>
<dbReference type="PANTHER" id="PTHR38767:SF1">
    <property type="entry name" value="DNA POLYMERASE III SUBUNIT CHI"/>
    <property type="match status" value="1"/>
</dbReference>
<dbReference type="AlphaFoldDB" id="A0A939EPF7"/>
<dbReference type="SUPFAM" id="SSF102400">
    <property type="entry name" value="DNA polymerase III chi subunit"/>
    <property type="match status" value="1"/>
</dbReference>
<dbReference type="EMBL" id="JAFLNF010000005">
    <property type="protein sequence ID" value="MBO0346182.1"/>
    <property type="molecule type" value="Genomic_DNA"/>
</dbReference>
<dbReference type="Pfam" id="PF04364">
    <property type="entry name" value="DNA_pol3_chi"/>
    <property type="match status" value="1"/>
</dbReference>
<sequence>MSTDVLFYHLMHQPLEAALPKLLLKCLERDWTVTVQTGTSERRDALNAHLWTFSDDSFLPHGTLEDDFPELQPIYLTHEVDNPNEANVRFLVDKATPPELAAYERVVFLFDGNDQQALGQARQQWKVNKDAGHALTYWQQTDTGGWERKA</sequence>
<evidence type="ECO:0000313" key="2">
    <source>
        <dbReference type="Proteomes" id="UP000664779"/>
    </source>
</evidence>
<dbReference type="GO" id="GO:0032298">
    <property type="term" value="P:positive regulation of DNA-templated DNA replication initiation"/>
    <property type="evidence" value="ECO:0007669"/>
    <property type="project" value="TreeGrafter"/>
</dbReference>